<reference evidence="1 2" key="1">
    <citation type="journal article" date="2019" name="Emerg. Microbes Infect.">
        <title>Comprehensive subspecies identification of 175 nontuberculous mycobacteria species based on 7547 genomic profiles.</title>
        <authorList>
            <person name="Matsumoto Y."/>
            <person name="Kinjo T."/>
            <person name="Motooka D."/>
            <person name="Nabeya D."/>
            <person name="Jung N."/>
            <person name="Uechi K."/>
            <person name="Horii T."/>
            <person name="Iida T."/>
            <person name="Fujita J."/>
            <person name="Nakamura S."/>
        </authorList>
    </citation>
    <scope>NUCLEOTIDE SEQUENCE [LARGE SCALE GENOMIC DNA]</scope>
    <source>
        <strain evidence="1 2">JCM 6376</strain>
    </source>
</reference>
<dbReference type="SUPFAM" id="SSF52980">
    <property type="entry name" value="Restriction endonuclease-like"/>
    <property type="match status" value="1"/>
</dbReference>
<dbReference type="AlphaFoldDB" id="A0AAD1HRG5"/>
<accession>A0AAD1HRG5</accession>
<name>A0AAD1HRG5_9MYCO</name>
<gene>
    <name evidence="1" type="ORF">MAIC_44230</name>
</gene>
<evidence type="ECO:0000313" key="1">
    <source>
        <dbReference type="EMBL" id="BBX09620.1"/>
    </source>
</evidence>
<sequence length="292" mass="32480">MAVHRDPVPVQRVFIGSDAIAAGELTRYQLRAHCRRIFPDVYAYGGGELSVRDRAAAAVLWSRGRAVVTGLAASAVHGSKWIDPSIPIELACPNNKAPAGIISRAETLFDDEVHSIPGLPVSTLARTAFDLARRGTVRQAVTHVDALANATRFNVDDVLALLPRHCNVRGVRRVPAVLDLADAGSQSPRETWLRLLLMAAGFPRPETQIPVLRDDGRSRYFLDMGWRDVMVAVEYDGEQHRLDRGIYRNDRTRSEFIADMGWRRIRVVAGDRTADIIERTRRAWTSSQTPGR</sequence>
<evidence type="ECO:0000313" key="2">
    <source>
        <dbReference type="Proteomes" id="UP000467327"/>
    </source>
</evidence>
<dbReference type="EMBL" id="AP022561">
    <property type="protein sequence ID" value="BBX09620.1"/>
    <property type="molecule type" value="Genomic_DNA"/>
</dbReference>
<proteinExistence type="predicted"/>
<keyword evidence="2" id="KW-1185">Reference proteome</keyword>
<organism evidence="1 2">
    <name type="scientific">Mycolicibacterium aichiense</name>
    <dbReference type="NCBI Taxonomy" id="1799"/>
    <lineage>
        <taxon>Bacteria</taxon>
        <taxon>Bacillati</taxon>
        <taxon>Actinomycetota</taxon>
        <taxon>Actinomycetes</taxon>
        <taxon>Mycobacteriales</taxon>
        <taxon>Mycobacteriaceae</taxon>
        <taxon>Mycolicibacterium</taxon>
    </lineage>
</organism>
<dbReference type="KEGG" id="maic:MAIC_44230"/>
<dbReference type="Proteomes" id="UP000467327">
    <property type="component" value="Chromosome"/>
</dbReference>
<evidence type="ECO:0008006" key="3">
    <source>
        <dbReference type="Google" id="ProtNLM"/>
    </source>
</evidence>
<protein>
    <recommendedName>
        <fullName evidence="3">Cullin, a subunit of E3 ubiquitin ligase</fullName>
    </recommendedName>
</protein>
<dbReference type="InterPro" id="IPR011335">
    <property type="entry name" value="Restrct_endonuc-II-like"/>
</dbReference>